<comment type="caution">
    <text evidence="2">Lacks conserved residue(s) required for the propagation of feature annotation.</text>
</comment>
<reference evidence="5" key="2">
    <citation type="submission" date="2020-09" db="EMBL/GenBank/DDBJ databases">
        <authorList>
            <person name="Sun Q."/>
            <person name="Zhou Y."/>
        </authorList>
    </citation>
    <scope>NUCLEOTIDE SEQUENCE</scope>
    <source>
        <strain evidence="5">CGMCC 1.12987</strain>
    </source>
</reference>
<feature type="region of interest" description="Disordered" evidence="4">
    <location>
        <begin position="104"/>
        <end position="173"/>
    </location>
</feature>
<dbReference type="GO" id="GO:0003697">
    <property type="term" value="F:single-stranded DNA binding"/>
    <property type="evidence" value="ECO:0007669"/>
    <property type="project" value="UniProtKB-UniRule"/>
</dbReference>
<keyword evidence="2" id="KW-0235">DNA replication</keyword>
<dbReference type="PANTHER" id="PTHR10302">
    <property type="entry name" value="SINGLE-STRANDED DNA-BINDING PROTEIN"/>
    <property type="match status" value="1"/>
</dbReference>
<dbReference type="InterPro" id="IPR011344">
    <property type="entry name" value="ssDNA-bd"/>
</dbReference>
<keyword evidence="2" id="KW-0234">DNA repair</keyword>
<dbReference type="GO" id="GO:0009295">
    <property type="term" value="C:nucleoid"/>
    <property type="evidence" value="ECO:0007669"/>
    <property type="project" value="TreeGrafter"/>
</dbReference>
<dbReference type="InterPro" id="IPR000424">
    <property type="entry name" value="Primosome_PriB/ssb"/>
</dbReference>
<evidence type="ECO:0000313" key="6">
    <source>
        <dbReference type="Proteomes" id="UP000644756"/>
    </source>
</evidence>
<dbReference type="Pfam" id="PF00436">
    <property type="entry name" value="SSB"/>
    <property type="match status" value="1"/>
</dbReference>
<comment type="function">
    <text evidence="2">Plays an important role in DNA replication, recombination and repair. Binds to ssDNA and to an array of partner proteins to recruit them to their sites of action during DNA metabolism.</text>
</comment>
<feature type="compositionally biased region" description="Low complexity" evidence="4">
    <location>
        <begin position="146"/>
        <end position="155"/>
    </location>
</feature>
<dbReference type="EMBL" id="BMGR01000002">
    <property type="protein sequence ID" value="GGF94125.1"/>
    <property type="molecule type" value="Genomic_DNA"/>
</dbReference>
<name>A0A917CNM0_9BACL</name>
<comment type="subunit">
    <text evidence="2">Homotetramer.</text>
</comment>
<dbReference type="GO" id="GO:0006310">
    <property type="term" value="P:DNA recombination"/>
    <property type="evidence" value="ECO:0007669"/>
    <property type="project" value="UniProtKB-UniRule"/>
</dbReference>
<dbReference type="FunFam" id="2.40.50.140:FF:000084">
    <property type="entry name" value="Single-stranded DNA-binding protein"/>
    <property type="match status" value="1"/>
</dbReference>
<comment type="caution">
    <text evidence="5">The sequence shown here is derived from an EMBL/GenBank/DDBJ whole genome shotgun (WGS) entry which is preliminary data.</text>
</comment>
<dbReference type="NCBIfam" id="TIGR00621">
    <property type="entry name" value="ssb"/>
    <property type="match status" value="1"/>
</dbReference>
<keyword evidence="6" id="KW-1185">Reference proteome</keyword>
<evidence type="ECO:0000256" key="4">
    <source>
        <dbReference type="SAM" id="MobiDB-lite"/>
    </source>
</evidence>
<keyword evidence="1 2" id="KW-0238">DNA-binding</keyword>
<dbReference type="AlphaFoldDB" id="A0A917CNM0"/>
<reference evidence="5" key="1">
    <citation type="journal article" date="2014" name="Int. J. Syst. Evol. Microbiol.">
        <title>Complete genome sequence of Corynebacterium casei LMG S-19264T (=DSM 44701T), isolated from a smear-ripened cheese.</title>
        <authorList>
            <consortium name="US DOE Joint Genome Institute (JGI-PGF)"/>
            <person name="Walter F."/>
            <person name="Albersmeier A."/>
            <person name="Kalinowski J."/>
            <person name="Ruckert C."/>
        </authorList>
    </citation>
    <scope>NUCLEOTIDE SEQUENCE</scope>
    <source>
        <strain evidence="5">CGMCC 1.12987</strain>
    </source>
</reference>
<dbReference type="PROSITE" id="PS50935">
    <property type="entry name" value="SSB"/>
    <property type="match status" value="1"/>
</dbReference>
<evidence type="ECO:0000256" key="3">
    <source>
        <dbReference type="RuleBase" id="RU000524"/>
    </source>
</evidence>
<evidence type="ECO:0000256" key="1">
    <source>
        <dbReference type="ARBA" id="ARBA00023125"/>
    </source>
</evidence>
<dbReference type="PANTHER" id="PTHR10302:SF27">
    <property type="entry name" value="SINGLE-STRANDED DNA-BINDING PROTEIN"/>
    <property type="match status" value="1"/>
</dbReference>
<proteinExistence type="inferred from homology"/>
<gene>
    <name evidence="5" type="primary">ssb</name>
    <name evidence="5" type="ORF">GCM10010916_09350</name>
</gene>
<dbReference type="Gene3D" id="2.40.50.140">
    <property type="entry name" value="Nucleic acid-binding proteins"/>
    <property type="match status" value="1"/>
</dbReference>
<dbReference type="GO" id="GO:0006260">
    <property type="term" value="P:DNA replication"/>
    <property type="evidence" value="ECO:0007669"/>
    <property type="project" value="UniProtKB-UniRule"/>
</dbReference>
<organism evidence="5 6">
    <name type="scientific">Paenibacillus abyssi</name>
    <dbReference type="NCBI Taxonomy" id="1340531"/>
    <lineage>
        <taxon>Bacteria</taxon>
        <taxon>Bacillati</taxon>
        <taxon>Bacillota</taxon>
        <taxon>Bacilli</taxon>
        <taxon>Bacillales</taxon>
        <taxon>Paenibacillaceae</taxon>
        <taxon>Paenibacillus</taxon>
    </lineage>
</organism>
<evidence type="ECO:0000313" key="5">
    <source>
        <dbReference type="EMBL" id="GGF94125.1"/>
    </source>
</evidence>
<keyword evidence="2" id="KW-0227">DNA damage</keyword>
<protein>
    <recommendedName>
        <fullName evidence="2 3">Single-stranded DNA-binding protein</fullName>
        <shortName evidence="2">SSB</shortName>
    </recommendedName>
</protein>
<dbReference type="HAMAP" id="MF_00984">
    <property type="entry name" value="SSB"/>
    <property type="match status" value="1"/>
</dbReference>
<dbReference type="SUPFAM" id="SSF50249">
    <property type="entry name" value="Nucleic acid-binding proteins"/>
    <property type="match status" value="1"/>
</dbReference>
<evidence type="ECO:0000256" key="2">
    <source>
        <dbReference type="HAMAP-Rule" id="MF_00984"/>
    </source>
</evidence>
<dbReference type="InterPro" id="IPR012340">
    <property type="entry name" value="NA-bd_OB-fold"/>
</dbReference>
<accession>A0A917CNM0</accession>
<dbReference type="Proteomes" id="UP000644756">
    <property type="component" value="Unassembled WGS sequence"/>
</dbReference>
<sequence length="173" mass="18621">MLNRVILIGRLTKDPEMRYTPSGVAVTQFTLAVDRPFTSGQGEREADFIPIVTWRQLAETCANYLRKGRLTAVEGRIQVRNYENNEGKRVYVTEVIADNVRFLESGNRDGGSREESGGGYAGGSGGGYSGGSNAGGGNSYGGGRSGNTSRNTNNDPFSDDGRPIDISEDDLPF</sequence>
<feature type="compositionally biased region" description="Basic and acidic residues" evidence="4">
    <location>
        <begin position="106"/>
        <end position="116"/>
    </location>
</feature>
<dbReference type="GO" id="GO:0006281">
    <property type="term" value="P:DNA repair"/>
    <property type="evidence" value="ECO:0007669"/>
    <property type="project" value="UniProtKB-UniRule"/>
</dbReference>
<keyword evidence="2" id="KW-0233">DNA recombination</keyword>
<feature type="compositionally biased region" description="Gly residues" evidence="4">
    <location>
        <begin position="117"/>
        <end position="145"/>
    </location>
</feature>
<feature type="short sequence motif" description="Important for interaction with partner proteins" evidence="2">
    <location>
        <begin position="168"/>
        <end position="173"/>
    </location>
</feature>
<dbReference type="CDD" id="cd04496">
    <property type="entry name" value="SSB_OBF"/>
    <property type="match status" value="1"/>
</dbReference>
<dbReference type="RefSeq" id="WP_188529464.1">
    <property type="nucleotide sequence ID" value="NZ_BMGR01000002.1"/>
</dbReference>